<evidence type="ECO:0000313" key="1">
    <source>
        <dbReference type="EMBL" id="CDG22765.1"/>
    </source>
</evidence>
<name>A0A068R9E3_9GAMM</name>
<organism evidence="1 2">
    <name type="scientific">Xenorhabdus poinarii G6</name>
    <dbReference type="NCBI Taxonomy" id="1354304"/>
    <lineage>
        <taxon>Bacteria</taxon>
        <taxon>Pseudomonadati</taxon>
        <taxon>Pseudomonadota</taxon>
        <taxon>Gammaproteobacteria</taxon>
        <taxon>Enterobacterales</taxon>
        <taxon>Morganellaceae</taxon>
        <taxon>Xenorhabdus</taxon>
    </lineage>
</organism>
<evidence type="ECO:0000313" key="2">
    <source>
        <dbReference type="Proteomes" id="UP000032735"/>
    </source>
</evidence>
<dbReference type="AlphaFoldDB" id="A0A068R9E3"/>
<reference evidence="1 2" key="1">
    <citation type="submission" date="2013-07" db="EMBL/GenBank/DDBJ databases">
        <authorList>
            <person name="Genoscope - CEA"/>
        </authorList>
    </citation>
    <scope>NUCLEOTIDE SEQUENCE [LARGE SCALE GENOMIC DNA]</scope>
    <source>
        <strain evidence="1 2">G6</strain>
    </source>
</reference>
<protein>
    <submittedName>
        <fullName evidence="1">Uncharacterized protein</fullName>
    </submittedName>
</protein>
<dbReference type="Proteomes" id="UP000032735">
    <property type="component" value="Chromosome"/>
</dbReference>
<proteinExistence type="predicted"/>
<sequence length="55" mass="6257">MIYLPFLVITDIGQNSQRFPALIIEIGKNDNFISIMKIIDTSLSGIDSVHPTRYF</sequence>
<dbReference type="HOGENOM" id="CLU_3031516_0_0_6"/>
<dbReference type="STRING" id="1354304.XPG1_3123"/>
<gene>
    <name evidence="1" type="ORF">XPG1_3123</name>
</gene>
<keyword evidence="2" id="KW-1185">Reference proteome</keyword>
<dbReference type="EMBL" id="FO704551">
    <property type="protein sequence ID" value="CDG22765.1"/>
    <property type="molecule type" value="Genomic_DNA"/>
</dbReference>
<accession>A0A068R9E3</accession>
<dbReference type="KEGG" id="xpo:XPG1_3123"/>